<feature type="domain" description="MULE transposase" evidence="3">
    <location>
        <begin position="275"/>
        <end position="340"/>
    </location>
</feature>
<dbReference type="OrthoDB" id="751756at2759"/>
<evidence type="ECO:0000313" key="5">
    <source>
        <dbReference type="RefSeq" id="XP_021843580.1"/>
    </source>
</evidence>
<protein>
    <submittedName>
        <fullName evidence="5">Protein FAR1-RELATED SEQUENCE 5-like</fullName>
    </submittedName>
</protein>
<dbReference type="InterPro" id="IPR004330">
    <property type="entry name" value="FAR1_DNA_bnd_dom"/>
</dbReference>
<dbReference type="InterPro" id="IPR018289">
    <property type="entry name" value="MULE_transposase_dom"/>
</dbReference>
<dbReference type="GeneID" id="110783540"/>
<feature type="domain" description="FAR1" evidence="2">
    <location>
        <begin position="67"/>
        <end position="152"/>
    </location>
</feature>
<dbReference type="Pfam" id="PF03101">
    <property type="entry name" value="FAR1"/>
    <property type="match status" value="1"/>
</dbReference>
<reference evidence="5" key="2">
    <citation type="submission" date="2025-08" db="UniProtKB">
        <authorList>
            <consortium name="RefSeq"/>
        </authorList>
    </citation>
    <scope>IDENTIFICATION</scope>
    <source>
        <tissue evidence="5">Leaf</tissue>
    </source>
</reference>
<evidence type="ECO:0000259" key="3">
    <source>
        <dbReference type="Pfam" id="PF10551"/>
    </source>
</evidence>
<evidence type="ECO:0000313" key="4">
    <source>
        <dbReference type="Proteomes" id="UP000813463"/>
    </source>
</evidence>
<dbReference type="PANTHER" id="PTHR47718">
    <property type="entry name" value="OS01G0519700 PROTEIN"/>
    <property type="match status" value="1"/>
</dbReference>
<feature type="region of interest" description="Disordered" evidence="1">
    <location>
        <begin position="1"/>
        <end position="32"/>
    </location>
</feature>
<dbReference type="AlphaFoldDB" id="A0A9R0JQP3"/>
<evidence type="ECO:0000256" key="1">
    <source>
        <dbReference type="SAM" id="MobiDB-lite"/>
    </source>
</evidence>
<keyword evidence="4" id="KW-1185">Reference proteome</keyword>
<dbReference type="PANTHER" id="PTHR47718:SF17">
    <property type="entry name" value="PROTEIN FAR1-RELATED SEQUENCE 5-LIKE"/>
    <property type="match status" value="1"/>
</dbReference>
<dbReference type="Pfam" id="PF10551">
    <property type="entry name" value="MULE"/>
    <property type="match status" value="1"/>
</dbReference>
<dbReference type="RefSeq" id="XP_021843580.1">
    <property type="nucleotide sequence ID" value="XM_021987888.1"/>
</dbReference>
<organism evidence="4 5">
    <name type="scientific">Spinacia oleracea</name>
    <name type="common">Spinach</name>
    <dbReference type="NCBI Taxonomy" id="3562"/>
    <lineage>
        <taxon>Eukaryota</taxon>
        <taxon>Viridiplantae</taxon>
        <taxon>Streptophyta</taxon>
        <taxon>Embryophyta</taxon>
        <taxon>Tracheophyta</taxon>
        <taxon>Spermatophyta</taxon>
        <taxon>Magnoliopsida</taxon>
        <taxon>eudicotyledons</taxon>
        <taxon>Gunneridae</taxon>
        <taxon>Pentapetalae</taxon>
        <taxon>Caryophyllales</taxon>
        <taxon>Chenopodiaceae</taxon>
        <taxon>Chenopodioideae</taxon>
        <taxon>Anserineae</taxon>
        <taxon>Spinacia</taxon>
    </lineage>
</organism>
<reference evidence="4" key="1">
    <citation type="journal article" date="2021" name="Nat. Commun.">
        <title>Genomic analyses provide insights into spinach domestication and the genetic basis of agronomic traits.</title>
        <authorList>
            <person name="Cai X."/>
            <person name="Sun X."/>
            <person name="Xu C."/>
            <person name="Sun H."/>
            <person name="Wang X."/>
            <person name="Ge C."/>
            <person name="Zhang Z."/>
            <person name="Wang Q."/>
            <person name="Fei Z."/>
            <person name="Jiao C."/>
            <person name="Wang Q."/>
        </authorList>
    </citation>
    <scope>NUCLEOTIDE SEQUENCE [LARGE SCALE GENOMIC DNA]</scope>
    <source>
        <strain evidence="4">cv. Varoflay</strain>
    </source>
</reference>
<proteinExistence type="predicted"/>
<evidence type="ECO:0000259" key="2">
    <source>
        <dbReference type="Pfam" id="PF03101"/>
    </source>
</evidence>
<dbReference type="KEGG" id="soe:110783540"/>
<name>A0A9R0JQP3_SPIOL</name>
<dbReference type="Proteomes" id="UP000813463">
    <property type="component" value="Chromosome 3"/>
</dbReference>
<gene>
    <name evidence="5" type="primary">LOC110783540</name>
</gene>
<accession>A0A9R0JQP3</accession>
<sequence length="340" mass="39219">MATRDDEEAHDDKAAHDEDAHSDKVAHDVTDNNQIDEMDIDLDVGQEANSSDLLGIEVKSDKEAYEIYNNYAYQKGFSVRKGKFRKRSDQVTIFMRQFVCSYEGFKGKSVEPKVYNKLDTRTGCKAFRQFDVDKLGVYICVKHGMVHNHDMVSKDKRQWLRSHREVTSQQLSFISSLKESGIPVADAIRHMIKEVGGRDTLGFIPWDAYNALHKQKEGKIEGCDTNQLIKMFRQREAEECDFYYDFEVDDGGHIVNFLWRDGRMRRGYDIFGDLLVHDTTYRTNKYDMICGPFVGMNHHSKNIMFGVGFIYNEKTGSFVWLFHTILKSIGGRAPVTIITD</sequence>
<feature type="compositionally biased region" description="Basic and acidic residues" evidence="1">
    <location>
        <begin position="10"/>
        <end position="30"/>
    </location>
</feature>